<proteinExistence type="predicted"/>
<dbReference type="EMBL" id="CP094619">
    <property type="protein sequence ID" value="UQN37331.1"/>
    <property type="molecule type" value="Genomic_DNA"/>
</dbReference>
<evidence type="ECO:0000313" key="4">
    <source>
        <dbReference type="Proteomes" id="UP000831759"/>
    </source>
</evidence>
<protein>
    <submittedName>
        <fullName evidence="3">Uncharacterized protein</fullName>
    </submittedName>
</protein>
<keyword evidence="2" id="KW-1133">Transmembrane helix</keyword>
<dbReference type="Proteomes" id="UP000831759">
    <property type="component" value="Chromosome"/>
</dbReference>
<feature type="transmembrane region" description="Helical" evidence="2">
    <location>
        <begin position="103"/>
        <end position="125"/>
    </location>
</feature>
<sequence length="154" mass="16349">MSDQSSPSEASATNGAMNGSALGAGPLGSDSGFDFSAPDPLPREERASVSLATEAWAHSKSQQLTAFSITATLAVLLYLSATLFAGTALYMALNQYSVDWHTWLIALAFLLPPTILTVALVRAVYPKPSDKNEENLQSIPAVKAMTELFKAVKE</sequence>
<dbReference type="GeneID" id="96868552"/>
<keyword evidence="4" id="KW-1185">Reference proteome</keyword>
<evidence type="ECO:0000256" key="2">
    <source>
        <dbReference type="SAM" id="Phobius"/>
    </source>
</evidence>
<feature type="compositionally biased region" description="Polar residues" evidence="1">
    <location>
        <begin position="1"/>
        <end position="17"/>
    </location>
</feature>
<reference evidence="3 4" key="1">
    <citation type="journal article" date="2022" name="Int. J. Syst. Evol. Microbiol.">
        <title>Characterization of Alcaligenes aquatilis as a novel member of heterotrophic nitrifier-aerobic denitrifier and its performance in treating piggery wastewater.</title>
        <authorList>
            <person name="Cao X."/>
            <person name="Zhao B."/>
            <person name="Wu Y."/>
            <person name="Huang J."/>
            <person name="Wang H."/>
            <person name="Sun X."/>
            <person name="Li S."/>
        </authorList>
    </citation>
    <scope>NUCLEOTIDE SEQUENCE [LARGE SCALE GENOMIC DNA]</scope>
    <source>
        <strain evidence="3 4">AS1</strain>
    </source>
</reference>
<feature type="transmembrane region" description="Helical" evidence="2">
    <location>
        <begin position="66"/>
        <end position="91"/>
    </location>
</feature>
<keyword evidence="2" id="KW-0472">Membrane</keyword>
<name>A0ABY4NK67_9BURK</name>
<evidence type="ECO:0000313" key="3">
    <source>
        <dbReference type="EMBL" id="UQN37331.1"/>
    </source>
</evidence>
<keyword evidence="2" id="KW-0812">Transmembrane</keyword>
<feature type="region of interest" description="Disordered" evidence="1">
    <location>
        <begin position="1"/>
        <end position="39"/>
    </location>
</feature>
<gene>
    <name evidence="3" type="ORF">MTR80_06390</name>
</gene>
<organism evidence="3 4">
    <name type="scientific">Alcaligenes aquatilis</name>
    <dbReference type="NCBI Taxonomy" id="323284"/>
    <lineage>
        <taxon>Bacteria</taxon>
        <taxon>Pseudomonadati</taxon>
        <taxon>Pseudomonadota</taxon>
        <taxon>Betaproteobacteria</taxon>
        <taxon>Burkholderiales</taxon>
        <taxon>Alcaligenaceae</taxon>
        <taxon>Alcaligenes</taxon>
    </lineage>
</organism>
<dbReference type="RefSeq" id="WP_240208834.1">
    <property type="nucleotide sequence ID" value="NZ_CP094619.1"/>
</dbReference>
<evidence type="ECO:0000256" key="1">
    <source>
        <dbReference type="SAM" id="MobiDB-lite"/>
    </source>
</evidence>
<accession>A0ABY4NK67</accession>